<keyword evidence="1" id="KW-1133">Transmembrane helix</keyword>
<keyword evidence="3" id="KW-1185">Reference proteome</keyword>
<proteinExistence type="predicted"/>
<reference evidence="2 3" key="1">
    <citation type="submission" date="2021-09" db="EMBL/GenBank/DDBJ databases">
        <title>Genomic insights and catalytic innovation underlie evolution of tropane alkaloids biosynthesis.</title>
        <authorList>
            <person name="Wang Y.-J."/>
            <person name="Tian T."/>
            <person name="Huang J.-P."/>
            <person name="Huang S.-X."/>
        </authorList>
    </citation>
    <scope>NUCLEOTIDE SEQUENCE [LARGE SCALE GENOMIC DNA]</scope>
    <source>
        <strain evidence="2">KIB-2018</strain>
        <tissue evidence="2">Leaf</tissue>
    </source>
</reference>
<protein>
    <recommendedName>
        <fullName evidence="4">Protein S-acyltransferase</fullName>
    </recommendedName>
</protein>
<dbReference type="EMBL" id="JAIWQS010000007">
    <property type="protein sequence ID" value="KAJ8760954.1"/>
    <property type="molecule type" value="Genomic_DNA"/>
</dbReference>
<comment type="caution">
    <text evidence="2">The sequence shown here is derived from an EMBL/GenBank/DDBJ whole genome shotgun (WGS) entry which is preliminary data.</text>
</comment>
<dbReference type="Proteomes" id="UP001159364">
    <property type="component" value="Linkage Group LG07"/>
</dbReference>
<gene>
    <name evidence="2" type="ORF">K2173_021992</name>
</gene>
<keyword evidence="1" id="KW-0812">Transmembrane</keyword>
<feature type="transmembrane region" description="Helical" evidence="1">
    <location>
        <begin position="12"/>
        <end position="32"/>
    </location>
</feature>
<keyword evidence="1" id="KW-0472">Membrane</keyword>
<name>A0AAV8T3K7_9ROSI</name>
<evidence type="ECO:0000313" key="2">
    <source>
        <dbReference type="EMBL" id="KAJ8760954.1"/>
    </source>
</evidence>
<organism evidence="2 3">
    <name type="scientific">Erythroxylum novogranatense</name>
    <dbReference type="NCBI Taxonomy" id="1862640"/>
    <lineage>
        <taxon>Eukaryota</taxon>
        <taxon>Viridiplantae</taxon>
        <taxon>Streptophyta</taxon>
        <taxon>Embryophyta</taxon>
        <taxon>Tracheophyta</taxon>
        <taxon>Spermatophyta</taxon>
        <taxon>Magnoliopsida</taxon>
        <taxon>eudicotyledons</taxon>
        <taxon>Gunneridae</taxon>
        <taxon>Pentapetalae</taxon>
        <taxon>rosids</taxon>
        <taxon>fabids</taxon>
        <taxon>Malpighiales</taxon>
        <taxon>Erythroxylaceae</taxon>
        <taxon>Erythroxylum</taxon>
    </lineage>
</organism>
<evidence type="ECO:0008006" key="4">
    <source>
        <dbReference type="Google" id="ProtNLM"/>
    </source>
</evidence>
<evidence type="ECO:0000256" key="1">
    <source>
        <dbReference type="SAM" id="Phobius"/>
    </source>
</evidence>
<dbReference type="AlphaFoldDB" id="A0AAV8T3K7"/>
<accession>A0AAV8T3K7</accession>
<evidence type="ECO:0000313" key="3">
    <source>
        <dbReference type="Proteomes" id="UP001159364"/>
    </source>
</evidence>
<sequence length="524" mass="58480">MFAKHLLQMTVELVTIFTMIACVVGLFIWYAAADPGVFFSFQKYLNIRTNGKQTNQKDSKLGGESTSTVHHANASQVAGKSADKDAMSVDATSRDPNIEIVEKNMFSGKQSWFLLVFIPCYLLSNCCNSNSESSEQFMGDDGMFYCSLCEVEVGRNGRLLPLIFLFFKYSKRCRVCDKYVHHFDHHCRLILQWSTGILVLIFCFLELKQEAVSLLVPFVILVNMDLRSCRLCTILTLVATLPLVQRFFFHILLIKKINEKRDEQGAGVQQSSQMSLASSLTGLSNANSFSTFHGGAWCAPPPCFYKIRYFCLIHCYGHFDVVPSDNASFCSLGKKTMGEEQAKKKNPAAVKIRPWPLASLNAEEISKAAAEAKEQSKILQPVIRGEAADGLKRDWLSSRMEPVTKVSTLTAKKGSTETSSALTPLQLEARSSFQTSRAVLSSTGNVVSSPESSLDSPDVHPFRISLPGAEESRRLTSLCSWFPQRNPIFKGRVPSRIVQRSNNWTNLVFRPDQDEGVLRLKALS</sequence>